<comment type="caution">
    <text evidence="6">The sequence shown here is derived from an EMBL/GenBank/DDBJ whole genome shotgun (WGS) entry which is preliminary data.</text>
</comment>
<name>A0A918PNZ8_9ACTN</name>
<sequence length="431" mass="46500">MLTAADLHSSLGDPGLTVMSFLNEATARYPDALSFASGRPHERFLDLGSVRVFLEAFLEHLRTERGLGEGEITRELLQYGATSGIIRELIAVMLRTDERISVDAESVVVTTGCQEALLITLRALFGGPDDVLLVASPCYAGVTGAALLLDIRVEEVPEGPHGLAPAQVLTAVRRLIGEGRRPRALYVVPEGANPGGTSLGLDAREELIALAREHDFLLIEDHAYAVFAPEGSPPALKALDDAARVIHIGTFAKSGFPGLRLGYVVADQTLAGVGDGAPARLLADALSDVKSMVTVNTSPITQAIAGGMLLSRGFSLRRANAEAALFYRENLATAHRELTRVFGGPNGTVSWNRPRSGFFMVVSVPFETDAAALERSARDHRVIWTPMRYFQQSGGERELRLSLSYLTPAEIRTGISRLADFIEDERARQTT</sequence>
<dbReference type="InterPro" id="IPR015424">
    <property type="entry name" value="PyrdxlP-dep_Trfase"/>
</dbReference>
<dbReference type="SUPFAM" id="SSF53383">
    <property type="entry name" value="PLP-dependent transferases"/>
    <property type="match status" value="1"/>
</dbReference>
<proteinExistence type="predicted"/>
<dbReference type="GO" id="GO:1901605">
    <property type="term" value="P:alpha-amino acid metabolic process"/>
    <property type="evidence" value="ECO:0007669"/>
    <property type="project" value="TreeGrafter"/>
</dbReference>
<keyword evidence="3" id="KW-0808">Transferase</keyword>
<evidence type="ECO:0000259" key="5">
    <source>
        <dbReference type="Pfam" id="PF00155"/>
    </source>
</evidence>
<dbReference type="RefSeq" id="WP_190121202.1">
    <property type="nucleotide sequence ID" value="NZ_BMWG01000001.1"/>
</dbReference>
<protein>
    <submittedName>
        <fullName evidence="6">Aminotransferase</fullName>
    </submittedName>
</protein>
<dbReference type="InterPro" id="IPR050859">
    <property type="entry name" value="Class-I_PLP-dep_aminotransf"/>
</dbReference>
<evidence type="ECO:0000256" key="4">
    <source>
        <dbReference type="ARBA" id="ARBA00022898"/>
    </source>
</evidence>
<dbReference type="CDD" id="cd00609">
    <property type="entry name" value="AAT_like"/>
    <property type="match status" value="1"/>
</dbReference>
<accession>A0A918PNZ8</accession>
<feature type="domain" description="Aminotransferase class I/classII large" evidence="5">
    <location>
        <begin position="74"/>
        <end position="418"/>
    </location>
</feature>
<evidence type="ECO:0000313" key="7">
    <source>
        <dbReference type="Proteomes" id="UP000630936"/>
    </source>
</evidence>
<dbReference type="GO" id="GO:0008483">
    <property type="term" value="F:transaminase activity"/>
    <property type="evidence" value="ECO:0007669"/>
    <property type="project" value="UniProtKB-KW"/>
</dbReference>
<dbReference type="PANTHER" id="PTHR42790">
    <property type="entry name" value="AMINOTRANSFERASE"/>
    <property type="match status" value="1"/>
</dbReference>
<dbReference type="InterPro" id="IPR004839">
    <property type="entry name" value="Aminotransferase_I/II_large"/>
</dbReference>
<keyword evidence="7" id="KW-1185">Reference proteome</keyword>
<dbReference type="InterPro" id="IPR015422">
    <property type="entry name" value="PyrdxlP-dep_Trfase_small"/>
</dbReference>
<evidence type="ECO:0000313" key="6">
    <source>
        <dbReference type="EMBL" id="GGZ16143.1"/>
    </source>
</evidence>
<dbReference type="GO" id="GO:0030170">
    <property type="term" value="F:pyridoxal phosphate binding"/>
    <property type="evidence" value="ECO:0007669"/>
    <property type="project" value="InterPro"/>
</dbReference>
<gene>
    <name evidence="6" type="ORF">GCM10010387_05800</name>
</gene>
<keyword evidence="2 6" id="KW-0032">Aminotransferase</keyword>
<dbReference type="Proteomes" id="UP000630936">
    <property type="component" value="Unassembled WGS sequence"/>
</dbReference>
<keyword evidence="4" id="KW-0663">Pyridoxal phosphate</keyword>
<evidence type="ECO:0000256" key="1">
    <source>
        <dbReference type="ARBA" id="ARBA00001933"/>
    </source>
</evidence>
<evidence type="ECO:0000256" key="3">
    <source>
        <dbReference type="ARBA" id="ARBA00022679"/>
    </source>
</evidence>
<reference evidence="6" key="2">
    <citation type="submission" date="2020-09" db="EMBL/GenBank/DDBJ databases">
        <authorList>
            <person name="Sun Q."/>
            <person name="Ohkuma M."/>
        </authorList>
    </citation>
    <scope>NUCLEOTIDE SEQUENCE</scope>
    <source>
        <strain evidence="6">JCM 4988</strain>
    </source>
</reference>
<organism evidence="6 7">
    <name type="scientific">Streptomyces inusitatus</name>
    <dbReference type="NCBI Taxonomy" id="68221"/>
    <lineage>
        <taxon>Bacteria</taxon>
        <taxon>Bacillati</taxon>
        <taxon>Actinomycetota</taxon>
        <taxon>Actinomycetes</taxon>
        <taxon>Kitasatosporales</taxon>
        <taxon>Streptomycetaceae</taxon>
        <taxon>Streptomyces</taxon>
    </lineage>
</organism>
<dbReference type="EMBL" id="BMWG01000001">
    <property type="protein sequence ID" value="GGZ16143.1"/>
    <property type="molecule type" value="Genomic_DNA"/>
</dbReference>
<dbReference type="Gene3D" id="3.90.1150.10">
    <property type="entry name" value="Aspartate Aminotransferase, domain 1"/>
    <property type="match status" value="1"/>
</dbReference>
<evidence type="ECO:0000256" key="2">
    <source>
        <dbReference type="ARBA" id="ARBA00022576"/>
    </source>
</evidence>
<comment type="cofactor">
    <cofactor evidence="1">
        <name>pyridoxal 5'-phosphate</name>
        <dbReference type="ChEBI" id="CHEBI:597326"/>
    </cofactor>
</comment>
<dbReference type="AlphaFoldDB" id="A0A918PNZ8"/>
<dbReference type="Pfam" id="PF00155">
    <property type="entry name" value="Aminotran_1_2"/>
    <property type="match status" value="1"/>
</dbReference>
<dbReference type="InterPro" id="IPR015421">
    <property type="entry name" value="PyrdxlP-dep_Trfase_major"/>
</dbReference>
<dbReference type="PANTHER" id="PTHR42790:SF19">
    <property type="entry name" value="KYNURENINE_ALPHA-AMINOADIPATE AMINOTRANSFERASE, MITOCHONDRIAL"/>
    <property type="match status" value="1"/>
</dbReference>
<reference evidence="6" key="1">
    <citation type="journal article" date="2014" name="Int. J. Syst. Evol. Microbiol.">
        <title>Complete genome sequence of Corynebacterium casei LMG S-19264T (=DSM 44701T), isolated from a smear-ripened cheese.</title>
        <authorList>
            <consortium name="US DOE Joint Genome Institute (JGI-PGF)"/>
            <person name="Walter F."/>
            <person name="Albersmeier A."/>
            <person name="Kalinowski J."/>
            <person name="Ruckert C."/>
        </authorList>
    </citation>
    <scope>NUCLEOTIDE SEQUENCE</scope>
    <source>
        <strain evidence="6">JCM 4988</strain>
    </source>
</reference>
<dbReference type="Gene3D" id="3.40.640.10">
    <property type="entry name" value="Type I PLP-dependent aspartate aminotransferase-like (Major domain)"/>
    <property type="match status" value="1"/>
</dbReference>